<dbReference type="AlphaFoldDB" id="A0A9P6EKS4"/>
<comment type="caution">
    <text evidence="2">The sequence shown here is derived from an EMBL/GenBank/DDBJ whole genome shotgun (WGS) entry which is preliminary data.</text>
</comment>
<sequence>MPAQTRLLQKHKRSFAPINHYKDLETYEEHLGIGPPTLDFGVSGDIYLDLTPSSLTLYARYSDEWKAWPGYQSNSESVAHPRHSTWSLWCDGISFGWFRASSIFRPAHSTTPSKLLSIAWQRQLDPPLRKERQKSVKELEVTKASAAVFRSVSMKQKVAKMRSLAGDAPLSLPDAEEIKLVGPEQFLFSNVDRLKTGSTTPSVDSQIATSTDSGEKQTSVKLETLEAIPKKQTPSCSTQDTSNKRKHPDNTPSVVLPQAAHPICIYDPDVVGSEGKRRKKIRRPKKKQEFEESQTAHNPLSKLPKIRSPSSREPVEVNTGDLTLMPTSGVIQPILQPPNRSISQLCKEIRDLLTPAIEPLLLQHVAIRLEQIVYLAEQKLVASRAASRPGENSNERQSNSPRVQVQDTVITPFSGTHLSVASTESSTLLEPRAVALAASRPQAVTSLVSSGPESCVYLSQDEEMQVDDPLPALNEPLDLALQSTSGVSPESPIYQGQSSQEELIHQKVDNQRTASVINCIGTSSVAPGLESTSLAHTQGTLAIPPVFTNGHDARKTAGYLLAENRASSLEHREVLNCYTEIPDNKKDRKGHKPFSSWLGEAQIPVLFGKLANETMMCRLCVAEQVTHRYNARQDSDPEALQEHLEQQHPRECGILRFLPDGVAQNLFQTP</sequence>
<reference evidence="2" key="1">
    <citation type="submission" date="2020-11" db="EMBL/GenBank/DDBJ databases">
        <authorList>
            <consortium name="DOE Joint Genome Institute"/>
            <person name="Ahrendt S."/>
            <person name="Riley R."/>
            <person name="Andreopoulos W."/>
            <person name="Labutti K."/>
            <person name="Pangilinan J."/>
            <person name="Ruiz-Duenas F.J."/>
            <person name="Barrasa J.M."/>
            <person name="Sanchez-Garcia M."/>
            <person name="Camarero S."/>
            <person name="Miyauchi S."/>
            <person name="Serrano A."/>
            <person name="Linde D."/>
            <person name="Babiker R."/>
            <person name="Drula E."/>
            <person name="Ayuso-Fernandez I."/>
            <person name="Pacheco R."/>
            <person name="Padilla G."/>
            <person name="Ferreira P."/>
            <person name="Barriuso J."/>
            <person name="Kellner H."/>
            <person name="Castanera R."/>
            <person name="Alfaro M."/>
            <person name="Ramirez L."/>
            <person name="Pisabarro A.G."/>
            <person name="Kuo A."/>
            <person name="Tritt A."/>
            <person name="Lipzen A."/>
            <person name="He G."/>
            <person name="Yan M."/>
            <person name="Ng V."/>
            <person name="Cullen D."/>
            <person name="Martin F."/>
            <person name="Rosso M.-N."/>
            <person name="Henrissat B."/>
            <person name="Hibbett D."/>
            <person name="Martinez A.T."/>
            <person name="Grigoriev I.V."/>
        </authorList>
    </citation>
    <scope>NUCLEOTIDE SEQUENCE</scope>
    <source>
        <strain evidence="2">CBS 506.95</strain>
    </source>
</reference>
<keyword evidence="3" id="KW-1185">Reference proteome</keyword>
<organism evidence="2 3">
    <name type="scientific">Crepidotus variabilis</name>
    <dbReference type="NCBI Taxonomy" id="179855"/>
    <lineage>
        <taxon>Eukaryota</taxon>
        <taxon>Fungi</taxon>
        <taxon>Dikarya</taxon>
        <taxon>Basidiomycota</taxon>
        <taxon>Agaricomycotina</taxon>
        <taxon>Agaricomycetes</taxon>
        <taxon>Agaricomycetidae</taxon>
        <taxon>Agaricales</taxon>
        <taxon>Agaricineae</taxon>
        <taxon>Crepidotaceae</taxon>
        <taxon>Crepidotus</taxon>
    </lineage>
</organism>
<feature type="region of interest" description="Disordered" evidence="1">
    <location>
        <begin position="274"/>
        <end position="323"/>
    </location>
</feature>
<feature type="compositionally biased region" description="Polar residues" evidence="1">
    <location>
        <begin position="197"/>
        <end position="221"/>
    </location>
</feature>
<evidence type="ECO:0000313" key="3">
    <source>
        <dbReference type="Proteomes" id="UP000807306"/>
    </source>
</evidence>
<evidence type="ECO:0000313" key="2">
    <source>
        <dbReference type="EMBL" id="KAF9530946.1"/>
    </source>
</evidence>
<feature type="compositionally biased region" description="Polar residues" evidence="1">
    <location>
        <begin position="390"/>
        <end position="405"/>
    </location>
</feature>
<feature type="compositionally biased region" description="Polar residues" evidence="1">
    <location>
        <begin position="232"/>
        <end position="241"/>
    </location>
</feature>
<feature type="compositionally biased region" description="Basic residues" evidence="1">
    <location>
        <begin position="276"/>
        <end position="286"/>
    </location>
</feature>
<dbReference type="Proteomes" id="UP000807306">
    <property type="component" value="Unassembled WGS sequence"/>
</dbReference>
<dbReference type="EMBL" id="MU157837">
    <property type="protein sequence ID" value="KAF9530946.1"/>
    <property type="molecule type" value="Genomic_DNA"/>
</dbReference>
<feature type="region of interest" description="Disordered" evidence="1">
    <location>
        <begin position="384"/>
        <end position="405"/>
    </location>
</feature>
<accession>A0A9P6EKS4</accession>
<feature type="region of interest" description="Disordered" evidence="1">
    <location>
        <begin position="197"/>
        <end position="258"/>
    </location>
</feature>
<evidence type="ECO:0000256" key="1">
    <source>
        <dbReference type="SAM" id="MobiDB-lite"/>
    </source>
</evidence>
<protein>
    <submittedName>
        <fullName evidence="2">Uncharacterized protein</fullName>
    </submittedName>
</protein>
<gene>
    <name evidence="2" type="ORF">CPB83DRAFT_849911</name>
</gene>
<dbReference type="OrthoDB" id="3067611at2759"/>
<name>A0A9P6EKS4_9AGAR</name>
<proteinExistence type="predicted"/>